<sequence>MAATASRGDAIRAARRTFGRCCYVGGSRSRDAAVTEGSVRPAAMQKAGPRRISVGKIDDNGVGVNRAYHAKRGMQVREDLRNAIGSRSEQALVNFIPRFRCDVDHSRGGRRHGTSTRIPAAQDHFRGIRRVGGTNHSVFQQRLRSRRRMLPIMSQSRREDRDSSRRAQENQQRLVADLRSQYDVIICGAGSSGSVVARRLAENPDLRVLLIEAGGSDDAETVLDPAQWPANLGSERDWGFQAQPNPHLNGRALSMSMGKGLGGGSSINVMVWARGHRSDWDYFAAEAGDAEWSYDNVLQIYRRIENWQGSPDPRYRGESGPVWVQPASDPSPIAHAMLDAAREVGIPTFAHPNGQMMEGPGGASISDMLVRDGRRQSLYRAYVHPWLDRPNLTVLTDTTVRRVLIEQQRAVGVEVVRAGQVLEIRARAEVVLSLGAIQTPKVLMHSGIGDHAELTRFGIPVVQHLPGVGQNFQDHVSFGCIWEYAEPIAPRNSGSEATLYWTSRPGLDAPDVLFCQVEFPVPSDRTAARGVPAQGWTMFAGLARPASRGRLRLTSADPGVPLAIDANMMSDPADLTTAVACVDLCRALGNAQAFRPHVRGEAMPGDIRGDALEDFIRDAAVTYWHQSCTAKMGRDAMSVVDASLNVYGIDALRIADASIMPRVTAGNTQAPCAIIGERAAQMIAQAHGL</sequence>
<evidence type="ECO:0000256" key="2">
    <source>
        <dbReference type="ARBA" id="ARBA00010790"/>
    </source>
</evidence>
<reference evidence="9 10" key="1">
    <citation type="journal article" date="2014" name="PLoS ONE">
        <title>Genome Information of Methylobacterium oryzae, a Plant-Probiotic Methylotroph in the Phyllosphere.</title>
        <authorList>
            <person name="Kwak M.J."/>
            <person name="Jeong H."/>
            <person name="Madhaiyan M."/>
            <person name="Lee Y."/>
            <person name="Sa T.M."/>
            <person name="Oh T.K."/>
            <person name="Kim J.F."/>
        </authorList>
    </citation>
    <scope>NUCLEOTIDE SEQUENCE [LARGE SCALE GENOMIC DNA]</scope>
    <source>
        <strain evidence="9 10">CBMB20</strain>
    </source>
</reference>
<evidence type="ECO:0000256" key="4">
    <source>
        <dbReference type="ARBA" id="ARBA00022827"/>
    </source>
</evidence>
<dbReference type="InterPro" id="IPR000172">
    <property type="entry name" value="GMC_OxRdtase_N"/>
</dbReference>
<evidence type="ECO:0000313" key="9">
    <source>
        <dbReference type="EMBL" id="AIQ88230.1"/>
    </source>
</evidence>
<dbReference type="GO" id="GO:0050660">
    <property type="term" value="F:flavin adenine dinucleotide binding"/>
    <property type="evidence" value="ECO:0007669"/>
    <property type="project" value="InterPro"/>
</dbReference>
<organism evidence="9 10">
    <name type="scientific">Methylobacterium oryzae CBMB20</name>
    <dbReference type="NCBI Taxonomy" id="693986"/>
    <lineage>
        <taxon>Bacteria</taxon>
        <taxon>Pseudomonadati</taxon>
        <taxon>Pseudomonadota</taxon>
        <taxon>Alphaproteobacteria</taxon>
        <taxon>Hyphomicrobiales</taxon>
        <taxon>Methylobacteriaceae</taxon>
        <taxon>Methylobacterium</taxon>
    </lineage>
</organism>
<dbReference type="Gene3D" id="3.30.410.40">
    <property type="match status" value="1"/>
</dbReference>
<feature type="region of interest" description="Disordered" evidence="6">
    <location>
        <begin position="145"/>
        <end position="171"/>
    </location>
</feature>
<evidence type="ECO:0000256" key="5">
    <source>
        <dbReference type="RuleBase" id="RU003968"/>
    </source>
</evidence>
<feature type="domain" description="Glucose-methanol-choline oxidoreductase N-terminal" evidence="8">
    <location>
        <begin position="435"/>
        <end position="449"/>
    </location>
</feature>
<evidence type="ECO:0000256" key="3">
    <source>
        <dbReference type="ARBA" id="ARBA00022630"/>
    </source>
</evidence>
<feature type="compositionally biased region" description="Basic and acidic residues" evidence="6">
    <location>
        <begin position="156"/>
        <end position="168"/>
    </location>
</feature>
<dbReference type="AlphaFoldDB" id="A0A089NNX6"/>
<name>A0A089NNX6_9HYPH</name>
<dbReference type="STRING" id="693986.MOC_0475"/>
<accession>A0A089NNX6</accession>
<dbReference type="GO" id="GO:0016614">
    <property type="term" value="F:oxidoreductase activity, acting on CH-OH group of donors"/>
    <property type="evidence" value="ECO:0007669"/>
    <property type="project" value="InterPro"/>
</dbReference>
<evidence type="ECO:0000256" key="6">
    <source>
        <dbReference type="SAM" id="MobiDB-lite"/>
    </source>
</evidence>
<proteinExistence type="inferred from homology"/>
<comment type="similarity">
    <text evidence="2 5">Belongs to the GMC oxidoreductase family.</text>
</comment>
<evidence type="ECO:0000259" key="8">
    <source>
        <dbReference type="PROSITE" id="PS00624"/>
    </source>
</evidence>
<keyword evidence="3 5" id="KW-0285">Flavoprotein</keyword>
<dbReference type="InterPro" id="IPR036188">
    <property type="entry name" value="FAD/NAD-bd_sf"/>
</dbReference>
<comment type="cofactor">
    <cofactor evidence="1">
        <name>FAD</name>
        <dbReference type="ChEBI" id="CHEBI:57692"/>
    </cofactor>
</comment>
<gene>
    <name evidence="9" type="ORF">MOC_0475</name>
</gene>
<evidence type="ECO:0000259" key="7">
    <source>
        <dbReference type="PROSITE" id="PS00623"/>
    </source>
</evidence>
<dbReference type="Pfam" id="PF05199">
    <property type="entry name" value="GMC_oxred_C"/>
    <property type="match status" value="1"/>
</dbReference>
<dbReference type="PANTHER" id="PTHR11552:SF147">
    <property type="entry name" value="CHOLINE DEHYDROGENASE, MITOCHONDRIAL"/>
    <property type="match status" value="1"/>
</dbReference>
<dbReference type="PROSITE" id="PS00623">
    <property type="entry name" value="GMC_OXRED_1"/>
    <property type="match status" value="1"/>
</dbReference>
<dbReference type="eggNOG" id="COG2303">
    <property type="taxonomic scope" value="Bacteria"/>
</dbReference>
<dbReference type="PROSITE" id="PS00624">
    <property type="entry name" value="GMC_OXRED_2"/>
    <property type="match status" value="1"/>
</dbReference>
<dbReference type="Pfam" id="PF00732">
    <property type="entry name" value="GMC_oxred_N"/>
    <property type="match status" value="1"/>
</dbReference>
<dbReference type="KEGG" id="mor:MOC_0475"/>
<dbReference type="InterPro" id="IPR007867">
    <property type="entry name" value="GMC_OxRtase_C"/>
</dbReference>
<protein>
    <submittedName>
        <fullName evidence="9">Glucose-methanol-choline oxidoreductase</fullName>
    </submittedName>
</protein>
<dbReference type="SUPFAM" id="SSF51905">
    <property type="entry name" value="FAD/NAD(P)-binding domain"/>
    <property type="match status" value="1"/>
</dbReference>
<dbReference type="Proteomes" id="UP000029492">
    <property type="component" value="Chromosome"/>
</dbReference>
<dbReference type="SUPFAM" id="SSF54373">
    <property type="entry name" value="FAD-linked reductases, C-terminal domain"/>
    <property type="match status" value="1"/>
</dbReference>
<keyword evidence="4 5" id="KW-0274">FAD</keyword>
<dbReference type="EMBL" id="CP003811">
    <property type="protein sequence ID" value="AIQ88230.1"/>
    <property type="molecule type" value="Genomic_DNA"/>
</dbReference>
<evidence type="ECO:0000313" key="10">
    <source>
        <dbReference type="Proteomes" id="UP000029492"/>
    </source>
</evidence>
<evidence type="ECO:0000256" key="1">
    <source>
        <dbReference type="ARBA" id="ARBA00001974"/>
    </source>
</evidence>
<keyword evidence="10" id="KW-1185">Reference proteome</keyword>
<dbReference type="InterPro" id="IPR012132">
    <property type="entry name" value="GMC_OxRdtase"/>
</dbReference>
<dbReference type="Gene3D" id="3.50.50.60">
    <property type="entry name" value="FAD/NAD(P)-binding domain"/>
    <property type="match status" value="1"/>
</dbReference>
<dbReference type="PANTHER" id="PTHR11552">
    <property type="entry name" value="GLUCOSE-METHANOL-CHOLINE GMC OXIDOREDUCTASE"/>
    <property type="match status" value="1"/>
</dbReference>
<dbReference type="HOGENOM" id="CLU_002865_7_1_5"/>
<feature type="domain" description="Glucose-methanol-choline oxidoreductase N-terminal" evidence="7">
    <location>
        <begin position="258"/>
        <end position="281"/>
    </location>
</feature>